<dbReference type="EMBL" id="ML977597">
    <property type="protein sequence ID" value="KAF1999254.1"/>
    <property type="molecule type" value="Genomic_DNA"/>
</dbReference>
<evidence type="ECO:0000313" key="3">
    <source>
        <dbReference type="Proteomes" id="UP000799779"/>
    </source>
</evidence>
<protein>
    <recommendedName>
        <fullName evidence="4">C2H2-type domain-containing protein</fullName>
    </recommendedName>
</protein>
<accession>A0A6A5WED2</accession>
<dbReference type="OrthoDB" id="4738706at2759"/>
<evidence type="ECO:0000313" key="2">
    <source>
        <dbReference type="EMBL" id="KAF1999254.1"/>
    </source>
</evidence>
<feature type="region of interest" description="Disordered" evidence="1">
    <location>
        <begin position="106"/>
        <end position="167"/>
    </location>
</feature>
<dbReference type="Proteomes" id="UP000799779">
    <property type="component" value="Unassembled WGS sequence"/>
</dbReference>
<organism evidence="2 3">
    <name type="scientific">Amniculicola lignicola CBS 123094</name>
    <dbReference type="NCBI Taxonomy" id="1392246"/>
    <lineage>
        <taxon>Eukaryota</taxon>
        <taxon>Fungi</taxon>
        <taxon>Dikarya</taxon>
        <taxon>Ascomycota</taxon>
        <taxon>Pezizomycotina</taxon>
        <taxon>Dothideomycetes</taxon>
        <taxon>Pleosporomycetidae</taxon>
        <taxon>Pleosporales</taxon>
        <taxon>Amniculicolaceae</taxon>
        <taxon>Amniculicola</taxon>
    </lineage>
</organism>
<dbReference type="PANTHER" id="PTHR38166:SF1">
    <property type="entry name" value="C2H2-TYPE DOMAIN-CONTAINING PROTEIN"/>
    <property type="match status" value="1"/>
</dbReference>
<sequence length="425" mass="48366">MDISGFHEDFATSNVHRLDNSNMADTTVNSSTCEAPSPLILHTLSDICTYYDLATAEKCKSHASRSKPEKITEDFPQTLVASKSAHPISRPGPRCMDSEIETTTVNSTSKSLSPCTTQCNSSGSPPRHFVVERSKKKRKISTVDDDSDCRRKSHRPRPSPTEEGQPRFACPFFKMAPSRWRNCSQLGWTSLHRVKEHLYRRHESQPRCPRCFTTFPTNNDRDTHIRCFDCDRQPVPHNIEAEGVSPEQKAQLKSRVGLSAKTDEENWSRIYRILFPNVSSDSIPSPYCENTDSADVQNYQSYLEHFLPEMVQNAIEEALENNKVPVNESLKNTVAKIVRDCQESVYASYQSSPWFRKAESSSAVEIKTRQVEQPAQELRSNSPSNEYLGCNTNTFDFLYSFDHSYIDSYWPSIRILPKEDNALSP</sequence>
<dbReference type="AlphaFoldDB" id="A0A6A5WED2"/>
<evidence type="ECO:0008006" key="4">
    <source>
        <dbReference type="Google" id="ProtNLM"/>
    </source>
</evidence>
<dbReference type="PANTHER" id="PTHR38166">
    <property type="entry name" value="C2H2-TYPE DOMAIN-CONTAINING PROTEIN-RELATED"/>
    <property type="match status" value="1"/>
</dbReference>
<evidence type="ECO:0000256" key="1">
    <source>
        <dbReference type="SAM" id="MobiDB-lite"/>
    </source>
</evidence>
<proteinExistence type="predicted"/>
<reference evidence="2" key="1">
    <citation type="journal article" date="2020" name="Stud. Mycol.">
        <title>101 Dothideomycetes genomes: a test case for predicting lifestyles and emergence of pathogens.</title>
        <authorList>
            <person name="Haridas S."/>
            <person name="Albert R."/>
            <person name="Binder M."/>
            <person name="Bloem J."/>
            <person name="Labutti K."/>
            <person name="Salamov A."/>
            <person name="Andreopoulos B."/>
            <person name="Baker S."/>
            <person name="Barry K."/>
            <person name="Bills G."/>
            <person name="Bluhm B."/>
            <person name="Cannon C."/>
            <person name="Castanera R."/>
            <person name="Culley D."/>
            <person name="Daum C."/>
            <person name="Ezra D."/>
            <person name="Gonzalez J."/>
            <person name="Henrissat B."/>
            <person name="Kuo A."/>
            <person name="Liang C."/>
            <person name="Lipzen A."/>
            <person name="Lutzoni F."/>
            <person name="Magnuson J."/>
            <person name="Mondo S."/>
            <person name="Nolan M."/>
            <person name="Ohm R."/>
            <person name="Pangilinan J."/>
            <person name="Park H.-J."/>
            <person name="Ramirez L."/>
            <person name="Alfaro M."/>
            <person name="Sun H."/>
            <person name="Tritt A."/>
            <person name="Yoshinaga Y."/>
            <person name="Zwiers L.-H."/>
            <person name="Turgeon B."/>
            <person name="Goodwin S."/>
            <person name="Spatafora J."/>
            <person name="Crous P."/>
            <person name="Grigoriev I."/>
        </authorList>
    </citation>
    <scope>NUCLEOTIDE SEQUENCE</scope>
    <source>
        <strain evidence="2">CBS 123094</strain>
    </source>
</reference>
<gene>
    <name evidence="2" type="ORF">P154DRAFT_232556</name>
</gene>
<feature type="compositionally biased region" description="Polar residues" evidence="1">
    <location>
        <begin position="106"/>
        <end position="124"/>
    </location>
</feature>
<keyword evidence="3" id="KW-1185">Reference proteome</keyword>
<name>A0A6A5WED2_9PLEO</name>